<keyword evidence="1" id="KW-0863">Zinc-finger</keyword>
<evidence type="ECO:0000256" key="1">
    <source>
        <dbReference type="PROSITE-ProRule" id="PRU00042"/>
    </source>
</evidence>
<name>A0A2G5BBR4_COERN</name>
<dbReference type="AlphaFoldDB" id="A0A2G5BBR4"/>
<sequence>MSIGSLYHSTISKIKTRLHGQQAFVCFYCGAVYHNLDEYNQHVESMHYHER</sequence>
<proteinExistence type="predicted"/>
<feature type="domain" description="C2H2-type" evidence="2">
    <location>
        <begin position="24"/>
        <end position="51"/>
    </location>
</feature>
<organism evidence="3 4">
    <name type="scientific">Coemansia reversa (strain ATCC 12441 / NRRL 1564)</name>
    <dbReference type="NCBI Taxonomy" id="763665"/>
    <lineage>
        <taxon>Eukaryota</taxon>
        <taxon>Fungi</taxon>
        <taxon>Fungi incertae sedis</taxon>
        <taxon>Zoopagomycota</taxon>
        <taxon>Kickxellomycotina</taxon>
        <taxon>Kickxellomycetes</taxon>
        <taxon>Kickxellales</taxon>
        <taxon>Kickxellaceae</taxon>
        <taxon>Coemansia</taxon>
    </lineage>
</organism>
<dbReference type="EMBL" id="KZ303499">
    <property type="protein sequence ID" value="PIA16441.1"/>
    <property type="molecule type" value="Genomic_DNA"/>
</dbReference>
<dbReference type="OrthoDB" id="5515233at2759"/>
<gene>
    <name evidence="3" type="ORF">COEREDRAFT_81120</name>
</gene>
<keyword evidence="1" id="KW-0479">Metal-binding</keyword>
<dbReference type="PROSITE" id="PS00028">
    <property type="entry name" value="ZINC_FINGER_C2H2_1"/>
    <property type="match status" value="1"/>
</dbReference>
<reference evidence="3 4" key="1">
    <citation type="journal article" date="2015" name="Genome Biol. Evol.">
        <title>Phylogenomic analyses indicate that early fungi evolved digesting cell walls of algal ancestors of land plants.</title>
        <authorList>
            <person name="Chang Y."/>
            <person name="Wang S."/>
            <person name="Sekimoto S."/>
            <person name="Aerts A.L."/>
            <person name="Choi C."/>
            <person name="Clum A."/>
            <person name="LaButti K.M."/>
            <person name="Lindquist E.A."/>
            <person name="Yee Ngan C."/>
            <person name="Ohm R.A."/>
            <person name="Salamov A.A."/>
            <person name="Grigoriev I.V."/>
            <person name="Spatafora J.W."/>
            <person name="Berbee M.L."/>
        </authorList>
    </citation>
    <scope>NUCLEOTIDE SEQUENCE [LARGE SCALE GENOMIC DNA]</scope>
    <source>
        <strain evidence="3 4">NRRL 1564</strain>
    </source>
</reference>
<dbReference type="InterPro" id="IPR013087">
    <property type="entry name" value="Znf_C2H2_type"/>
</dbReference>
<dbReference type="GO" id="GO:0008270">
    <property type="term" value="F:zinc ion binding"/>
    <property type="evidence" value="ECO:0007669"/>
    <property type="project" value="UniProtKB-KW"/>
</dbReference>
<dbReference type="Proteomes" id="UP000242474">
    <property type="component" value="Unassembled WGS sequence"/>
</dbReference>
<protein>
    <recommendedName>
        <fullName evidence="2">C2H2-type domain-containing protein</fullName>
    </recommendedName>
</protein>
<dbReference type="PROSITE" id="PS50157">
    <property type="entry name" value="ZINC_FINGER_C2H2_2"/>
    <property type="match status" value="1"/>
</dbReference>
<accession>A0A2G5BBR4</accession>
<keyword evidence="4" id="KW-1185">Reference proteome</keyword>
<evidence type="ECO:0000259" key="2">
    <source>
        <dbReference type="PROSITE" id="PS50157"/>
    </source>
</evidence>
<evidence type="ECO:0000313" key="3">
    <source>
        <dbReference type="EMBL" id="PIA16441.1"/>
    </source>
</evidence>
<evidence type="ECO:0000313" key="4">
    <source>
        <dbReference type="Proteomes" id="UP000242474"/>
    </source>
</evidence>
<keyword evidence="1" id="KW-0862">Zinc</keyword>